<sequence length="66" mass="7757">MIPLVNGRNNYDWDMANITLRPQQAYPERGTITLMWTRMALYTKPPTSKRPWDPKHIVPMVENVTT</sequence>
<comment type="caution">
    <text evidence="1">The sequence shown here is derived from an EMBL/GenBank/DDBJ whole genome shotgun (WGS) entry which is preliminary data.</text>
</comment>
<keyword evidence="2" id="KW-1185">Reference proteome</keyword>
<accession>A0A9D4DXY9</accession>
<evidence type="ECO:0000313" key="2">
    <source>
        <dbReference type="Proteomes" id="UP000828390"/>
    </source>
</evidence>
<evidence type="ECO:0000313" key="1">
    <source>
        <dbReference type="EMBL" id="KAH3769243.1"/>
    </source>
</evidence>
<reference evidence="1" key="1">
    <citation type="journal article" date="2019" name="bioRxiv">
        <title>The Genome of the Zebra Mussel, Dreissena polymorpha: A Resource for Invasive Species Research.</title>
        <authorList>
            <person name="McCartney M.A."/>
            <person name="Auch B."/>
            <person name="Kono T."/>
            <person name="Mallez S."/>
            <person name="Zhang Y."/>
            <person name="Obille A."/>
            <person name="Becker A."/>
            <person name="Abrahante J.E."/>
            <person name="Garbe J."/>
            <person name="Badalamenti J.P."/>
            <person name="Herman A."/>
            <person name="Mangelson H."/>
            <person name="Liachko I."/>
            <person name="Sullivan S."/>
            <person name="Sone E.D."/>
            <person name="Koren S."/>
            <person name="Silverstein K.A.T."/>
            <person name="Beckman K.B."/>
            <person name="Gohl D.M."/>
        </authorList>
    </citation>
    <scope>NUCLEOTIDE SEQUENCE</scope>
    <source>
        <strain evidence="1">Duluth1</strain>
        <tissue evidence="1">Whole animal</tissue>
    </source>
</reference>
<protein>
    <submittedName>
        <fullName evidence="1">Uncharacterized protein</fullName>
    </submittedName>
</protein>
<organism evidence="1 2">
    <name type="scientific">Dreissena polymorpha</name>
    <name type="common">Zebra mussel</name>
    <name type="synonym">Mytilus polymorpha</name>
    <dbReference type="NCBI Taxonomy" id="45954"/>
    <lineage>
        <taxon>Eukaryota</taxon>
        <taxon>Metazoa</taxon>
        <taxon>Spiralia</taxon>
        <taxon>Lophotrochozoa</taxon>
        <taxon>Mollusca</taxon>
        <taxon>Bivalvia</taxon>
        <taxon>Autobranchia</taxon>
        <taxon>Heteroconchia</taxon>
        <taxon>Euheterodonta</taxon>
        <taxon>Imparidentia</taxon>
        <taxon>Neoheterodontei</taxon>
        <taxon>Myida</taxon>
        <taxon>Dreissenoidea</taxon>
        <taxon>Dreissenidae</taxon>
        <taxon>Dreissena</taxon>
    </lineage>
</organism>
<name>A0A9D4DXY9_DREPO</name>
<dbReference type="EMBL" id="JAIWYP010000009">
    <property type="protein sequence ID" value="KAH3769243.1"/>
    <property type="molecule type" value="Genomic_DNA"/>
</dbReference>
<proteinExistence type="predicted"/>
<dbReference type="Proteomes" id="UP000828390">
    <property type="component" value="Unassembled WGS sequence"/>
</dbReference>
<reference evidence="1" key="2">
    <citation type="submission" date="2020-11" db="EMBL/GenBank/DDBJ databases">
        <authorList>
            <person name="McCartney M.A."/>
            <person name="Auch B."/>
            <person name="Kono T."/>
            <person name="Mallez S."/>
            <person name="Becker A."/>
            <person name="Gohl D.M."/>
            <person name="Silverstein K.A.T."/>
            <person name="Koren S."/>
            <person name="Bechman K.B."/>
            <person name="Herman A."/>
            <person name="Abrahante J.E."/>
            <person name="Garbe J."/>
        </authorList>
    </citation>
    <scope>NUCLEOTIDE SEQUENCE</scope>
    <source>
        <strain evidence="1">Duluth1</strain>
        <tissue evidence="1">Whole animal</tissue>
    </source>
</reference>
<dbReference type="AlphaFoldDB" id="A0A9D4DXY9"/>
<gene>
    <name evidence="1" type="ORF">DPMN_170492</name>
</gene>